<dbReference type="RefSeq" id="WP_311630103.1">
    <property type="nucleotide sequence ID" value="NZ_JAVREN010000010.1"/>
</dbReference>
<dbReference type="InterPro" id="IPR011712">
    <property type="entry name" value="Sig_transdc_His_kin_sub3_dim/P"/>
</dbReference>
<dbReference type="PANTHER" id="PTHR24421:SF10">
    <property type="entry name" value="NITRATE_NITRITE SENSOR PROTEIN NARQ"/>
    <property type="match status" value="1"/>
</dbReference>
<keyword evidence="9" id="KW-1133">Transmembrane helix</keyword>
<feature type="transmembrane region" description="Helical" evidence="9">
    <location>
        <begin position="12"/>
        <end position="37"/>
    </location>
</feature>
<proteinExistence type="predicted"/>
<evidence type="ECO:0000259" key="10">
    <source>
        <dbReference type="Pfam" id="PF07730"/>
    </source>
</evidence>
<comment type="catalytic activity">
    <reaction evidence="1">
        <text>ATP + protein L-histidine = ADP + protein N-phospho-L-histidine.</text>
        <dbReference type="EC" id="2.7.13.3"/>
    </reaction>
</comment>
<dbReference type="CDD" id="cd16917">
    <property type="entry name" value="HATPase_UhpB-NarQ-NarX-like"/>
    <property type="match status" value="1"/>
</dbReference>
<comment type="caution">
    <text evidence="11">The sequence shown here is derived from an EMBL/GenBank/DDBJ whole genome shotgun (WGS) entry which is preliminary data.</text>
</comment>
<evidence type="ECO:0000256" key="9">
    <source>
        <dbReference type="SAM" id="Phobius"/>
    </source>
</evidence>
<feature type="transmembrane region" description="Helical" evidence="9">
    <location>
        <begin position="110"/>
        <end position="129"/>
    </location>
</feature>
<keyword evidence="5" id="KW-0547">Nucleotide-binding</keyword>
<evidence type="ECO:0000256" key="3">
    <source>
        <dbReference type="ARBA" id="ARBA00022553"/>
    </source>
</evidence>
<keyword evidence="3" id="KW-0597">Phosphoprotein</keyword>
<dbReference type="InterPro" id="IPR050482">
    <property type="entry name" value="Sensor_HK_TwoCompSys"/>
</dbReference>
<dbReference type="InterPro" id="IPR036890">
    <property type="entry name" value="HATPase_C_sf"/>
</dbReference>
<gene>
    <name evidence="11" type="ORF">RM780_09315</name>
</gene>
<dbReference type="EMBL" id="JAVREN010000010">
    <property type="protein sequence ID" value="MDT0307160.1"/>
    <property type="molecule type" value="Genomic_DNA"/>
</dbReference>
<keyword evidence="9" id="KW-0812">Transmembrane</keyword>
<reference evidence="12" key="1">
    <citation type="submission" date="2023-07" db="EMBL/GenBank/DDBJ databases">
        <title>30 novel species of actinomycetes from the DSMZ collection.</title>
        <authorList>
            <person name="Nouioui I."/>
        </authorList>
    </citation>
    <scope>NUCLEOTIDE SEQUENCE [LARGE SCALE GENOMIC DNA]</scope>
    <source>
        <strain evidence="12">DSM 44917</strain>
    </source>
</reference>
<dbReference type="Pfam" id="PF07730">
    <property type="entry name" value="HisKA_3"/>
    <property type="match status" value="1"/>
</dbReference>
<feature type="transmembrane region" description="Helical" evidence="9">
    <location>
        <begin position="135"/>
        <end position="155"/>
    </location>
</feature>
<dbReference type="Gene3D" id="3.30.565.10">
    <property type="entry name" value="Histidine kinase-like ATPase, C-terminal domain"/>
    <property type="match status" value="1"/>
</dbReference>
<evidence type="ECO:0000256" key="2">
    <source>
        <dbReference type="ARBA" id="ARBA00012438"/>
    </source>
</evidence>
<keyword evidence="12" id="KW-1185">Reference proteome</keyword>
<dbReference type="PANTHER" id="PTHR24421">
    <property type="entry name" value="NITRATE/NITRITE SENSOR PROTEIN NARX-RELATED"/>
    <property type="match status" value="1"/>
</dbReference>
<dbReference type="Gene3D" id="1.20.5.1930">
    <property type="match status" value="1"/>
</dbReference>
<organism evidence="11 12">
    <name type="scientific">Streptomyces boetiae</name>
    <dbReference type="NCBI Taxonomy" id="3075541"/>
    <lineage>
        <taxon>Bacteria</taxon>
        <taxon>Bacillati</taxon>
        <taxon>Actinomycetota</taxon>
        <taxon>Actinomycetes</taxon>
        <taxon>Kitasatosporales</taxon>
        <taxon>Streptomycetaceae</taxon>
        <taxon>Streptomyces</taxon>
    </lineage>
</organism>
<dbReference type="GO" id="GO:0016301">
    <property type="term" value="F:kinase activity"/>
    <property type="evidence" value="ECO:0007669"/>
    <property type="project" value="UniProtKB-KW"/>
</dbReference>
<keyword evidence="6 11" id="KW-0418">Kinase</keyword>
<keyword evidence="7" id="KW-0067">ATP-binding</keyword>
<evidence type="ECO:0000313" key="12">
    <source>
        <dbReference type="Proteomes" id="UP001183388"/>
    </source>
</evidence>
<evidence type="ECO:0000256" key="5">
    <source>
        <dbReference type="ARBA" id="ARBA00022741"/>
    </source>
</evidence>
<sequence>MHLSARSLRPRPLDVAIAATGLAGGLIGIAFGLFTIIPDREHGPQVLAGLLLMCGAELMRRTAPGWALSLAAVAFVTDCVTGGLLAVILMFSDVVYAAALYGRARFSRGVVTGSGALCVAVTVGSLALLRDADALVLGALFTTVTAGPAWTGLMIREHRETAAAERLRAEQTALLAERDRVQAVAAERSRMARELHDRVANHLSAIALHSTAALTLDEPGTTREALAVIRENSTQGLAEMRGLIGLLRATGAGREVEATPSLTGPGGLDALLAQAGRNAAGAGGRLRFTGLDHRPPDAPRLSAPVELAAYRIVQESLTNAAKHAAEGEVTVVLRQEEGTLSITVTSPYRRPGRAEATAPGARAGLIGMRERAELLEGAFSAGPASPTTWQVRAELPLADPARTPERTARP</sequence>
<keyword evidence="4" id="KW-0808">Transferase</keyword>
<feature type="transmembrane region" description="Helical" evidence="9">
    <location>
        <begin position="66"/>
        <end position="98"/>
    </location>
</feature>
<dbReference type="Proteomes" id="UP001183388">
    <property type="component" value="Unassembled WGS sequence"/>
</dbReference>
<keyword evidence="9" id="KW-0472">Membrane</keyword>
<name>A0ABU2L6G8_9ACTN</name>
<feature type="domain" description="Signal transduction histidine kinase subgroup 3 dimerisation and phosphoacceptor" evidence="10">
    <location>
        <begin position="187"/>
        <end position="250"/>
    </location>
</feature>
<evidence type="ECO:0000256" key="6">
    <source>
        <dbReference type="ARBA" id="ARBA00022777"/>
    </source>
</evidence>
<dbReference type="EC" id="2.7.13.3" evidence="2"/>
<evidence type="ECO:0000313" key="11">
    <source>
        <dbReference type="EMBL" id="MDT0307160.1"/>
    </source>
</evidence>
<evidence type="ECO:0000256" key="1">
    <source>
        <dbReference type="ARBA" id="ARBA00000085"/>
    </source>
</evidence>
<evidence type="ECO:0000256" key="8">
    <source>
        <dbReference type="ARBA" id="ARBA00023012"/>
    </source>
</evidence>
<keyword evidence="8" id="KW-0902">Two-component regulatory system</keyword>
<accession>A0ABU2L6G8</accession>
<evidence type="ECO:0000256" key="4">
    <source>
        <dbReference type="ARBA" id="ARBA00022679"/>
    </source>
</evidence>
<dbReference type="SUPFAM" id="SSF55874">
    <property type="entry name" value="ATPase domain of HSP90 chaperone/DNA topoisomerase II/histidine kinase"/>
    <property type="match status" value="1"/>
</dbReference>
<evidence type="ECO:0000256" key="7">
    <source>
        <dbReference type="ARBA" id="ARBA00022840"/>
    </source>
</evidence>
<protein>
    <recommendedName>
        <fullName evidence="2">histidine kinase</fullName>
        <ecNumber evidence="2">2.7.13.3</ecNumber>
    </recommendedName>
</protein>